<evidence type="ECO:0000313" key="3">
    <source>
        <dbReference type="EMBL" id="KAF1922677.1"/>
    </source>
</evidence>
<keyword evidence="2" id="KW-0732">Signal</keyword>
<feature type="region of interest" description="Disordered" evidence="1">
    <location>
        <begin position="143"/>
        <end position="165"/>
    </location>
</feature>
<evidence type="ECO:0008006" key="5">
    <source>
        <dbReference type="Google" id="ProtNLM"/>
    </source>
</evidence>
<proteinExistence type="predicted"/>
<dbReference type="PANTHER" id="PTHR40640">
    <property type="entry name" value="ANCHORED GLYCOPROTEIN, PUTATIVE (AFU_ORTHOLOGUE AFUA_8G04860)-RELATED"/>
    <property type="match status" value="1"/>
</dbReference>
<accession>A0A6A5RA07</accession>
<feature type="chain" id="PRO_5025662741" description="GPI anchored protein" evidence="2">
    <location>
        <begin position="23"/>
        <end position="226"/>
    </location>
</feature>
<dbReference type="PANTHER" id="PTHR40640:SF1">
    <property type="entry name" value="ANCHORED GLYCOPROTEIN, PUTATIVE (AFU_ORTHOLOGUE AFUA_8G04860)-RELATED"/>
    <property type="match status" value="1"/>
</dbReference>
<dbReference type="EMBL" id="ML979017">
    <property type="protein sequence ID" value="KAF1922677.1"/>
    <property type="molecule type" value="Genomic_DNA"/>
</dbReference>
<dbReference type="RefSeq" id="XP_033442930.1">
    <property type="nucleotide sequence ID" value="XM_033597316.1"/>
</dbReference>
<dbReference type="Proteomes" id="UP000800082">
    <property type="component" value="Unassembled WGS sequence"/>
</dbReference>
<organism evidence="3 4">
    <name type="scientific">Didymella exigua CBS 183.55</name>
    <dbReference type="NCBI Taxonomy" id="1150837"/>
    <lineage>
        <taxon>Eukaryota</taxon>
        <taxon>Fungi</taxon>
        <taxon>Dikarya</taxon>
        <taxon>Ascomycota</taxon>
        <taxon>Pezizomycotina</taxon>
        <taxon>Dothideomycetes</taxon>
        <taxon>Pleosporomycetidae</taxon>
        <taxon>Pleosporales</taxon>
        <taxon>Pleosporineae</taxon>
        <taxon>Didymellaceae</taxon>
        <taxon>Didymella</taxon>
    </lineage>
</organism>
<protein>
    <recommendedName>
        <fullName evidence="5">GPI anchored protein</fullName>
    </recommendedName>
</protein>
<feature type="signal peptide" evidence="2">
    <location>
        <begin position="1"/>
        <end position="22"/>
    </location>
</feature>
<sequence length="226" mass="22239">MRSTFVLAALLWLAAAQTSVVSIPFYILDTQSIEASIISANPSATTMALNCPAGTDASDCGLFPEMILIYGPSTYHLDMGVGDAQVFTGSVDCNRAATVTCIEFASGSEANFPGSSTTTYESEEILTLPVTVTSGAEKLGAQASATGSAQRSASTSGSSAASGSAASSSTASVTQIVGTSSAIASGTSHTSGVTSASATPSTGAASANVAISYSAFVGAAAVLLLS</sequence>
<gene>
    <name evidence="3" type="ORF">M421DRAFT_77394</name>
</gene>
<evidence type="ECO:0000256" key="2">
    <source>
        <dbReference type="SAM" id="SignalP"/>
    </source>
</evidence>
<dbReference type="AlphaFoldDB" id="A0A6A5RA07"/>
<dbReference type="GeneID" id="54354983"/>
<name>A0A6A5RA07_9PLEO</name>
<evidence type="ECO:0000313" key="4">
    <source>
        <dbReference type="Proteomes" id="UP000800082"/>
    </source>
</evidence>
<dbReference type="OrthoDB" id="4991875at2759"/>
<evidence type="ECO:0000256" key="1">
    <source>
        <dbReference type="SAM" id="MobiDB-lite"/>
    </source>
</evidence>
<reference evidence="3" key="1">
    <citation type="journal article" date="2020" name="Stud. Mycol.">
        <title>101 Dothideomycetes genomes: a test case for predicting lifestyles and emergence of pathogens.</title>
        <authorList>
            <person name="Haridas S."/>
            <person name="Albert R."/>
            <person name="Binder M."/>
            <person name="Bloem J."/>
            <person name="Labutti K."/>
            <person name="Salamov A."/>
            <person name="Andreopoulos B."/>
            <person name="Baker S."/>
            <person name="Barry K."/>
            <person name="Bills G."/>
            <person name="Bluhm B."/>
            <person name="Cannon C."/>
            <person name="Castanera R."/>
            <person name="Culley D."/>
            <person name="Daum C."/>
            <person name="Ezra D."/>
            <person name="Gonzalez J."/>
            <person name="Henrissat B."/>
            <person name="Kuo A."/>
            <person name="Liang C."/>
            <person name="Lipzen A."/>
            <person name="Lutzoni F."/>
            <person name="Magnuson J."/>
            <person name="Mondo S."/>
            <person name="Nolan M."/>
            <person name="Ohm R."/>
            <person name="Pangilinan J."/>
            <person name="Park H.-J."/>
            <person name="Ramirez L."/>
            <person name="Alfaro M."/>
            <person name="Sun H."/>
            <person name="Tritt A."/>
            <person name="Yoshinaga Y."/>
            <person name="Zwiers L.-H."/>
            <person name="Turgeon B."/>
            <person name="Goodwin S."/>
            <person name="Spatafora J."/>
            <person name="Crous P."/>
            <person name="Grigoriev I."/>
        </authorList>
    </citation>
    <scope>NUCLEOTIDE SEQUENCE</scope>
    <source>
        <strain evidence="3">CBS 183.55</strain>
    </source>
</reference>
<keyword evidence="4" id="KW-1185">Reference proteome</keyword>